<proteinExistence type="predicted"/>
<dbReference type="KEGG" id="aten:116304216"/>
<dbReference type="SUPFAM" id="SSF57414">
    <property type="entry name" value="Hairpin loop containing domain-like"/>
    <property type="match status" value="1"/>
</dbReference>
<dbReference type="AlphaFoldDB" id="A0A6P8IU91"/>
<dbReference type="PROSITE" id="PS50948">
    <property type="entry name" value="PAN"/>
    <property type="match status" value="1"/>
</dbReference>
<organism evidence="3 4">
    <name type="scientific">Actinia tenebrosa</name>
    <name type="common">Australian red waratah sea anemone</name>
    <dbReference type="NCBI Taxonomy" id="6105"/>
    <lineage>
        <taxon>Eukaryota</taxon>
        <taxon>Metazoa</taxon>
        <taxon>Cnidaria</taxon>
        <taxon>Anthozoa</taxon>
        <taxon>Hexacorallia</taxon>
        <taxon>Actiniaria</taxon>
        <taxon>Actiniidae</taxon>
        <taxon>Actinia</taxon>
    </lineage>
</organism>
<evidence type="ECO:0000259" key="2">
    <source>
        <dbReference type="PROSITE" id="PS50948"/>
    </source>
</evidence>
<feature type="chain" id="PRO_5027729919" evidence="1">
    <location>
        <begin position="29"/>
        <end position="113"/>
    </location>
</feature>
<dbReference type="InterPro" id="IPR003609">
    <property type="entry name" value="Pan_app"/>
</dbReference>
<evidence type="ECO:0000256" key="1">
    <source>
        <dbReference type="SAM" id="SignalP"/>
    </source>
</evidence>
<dbReference type="GeneID" id="116304216"/>
<feature type="domain" description="Apple" evidence="2">
    <location>
        <begin position="31"/>
        <end position="111"/>
    </location>
</feature>
<keyword evidence="1" id="KW-0732">Signal</keyword>
<dbReference type="Pfam" id="PF00024">
    <property type="entry name" value="PAN_1"/>
    <property type="match status" value="1"/>
</dbReference>
<evidence type="ECO:0000313" key="4">
    <source>
        <dbReference type="RefSeq" id="XP_031569775.1"/>
    </source>
</evidence>
<gene>
    <name evidence="4" type="primary">LOC116304216</name>
</gene>
<protein>
    <submittedName>
        <fullName evidence="4">Uncharacterized protein LOC116304216</fullName>
    </submittedName>
</protein>
<dbReference type="Proteomes" id="UP000515163">
    <property type="component" value="Unplaced"/>
</dbReference>
<dbReference type="Gene3D" id="3.50.4.10">
    <property type="entry name" value="Hepatocyte Growth Factor"/>
    <property type="match status" value="1"/>
</dbReference>
<reference evidence="4" key="1">
    <citation type="submission" date="2025-08" db="UniProtKB">
        <authorList>
            <consortium name="RefSeq"/>
        </authorList>
    </citation>
    <scope>IDENTIFICATION</scope>
    <source>
        <tissue evidence="4">Tentacle</tissue>
    </source>
</reference>
<feature type="signal peptide" evidence="1">
    <location>
        <begin position="1"/>
        <end position="28"/>
    </location>
</feature>
<dbReference type="InParanoid" id="A0A6P8IU91"/>
<dbReference type="OrthoDB" id="5980675at2759"/>
<sequence>MKNVEPIISSFLKYLSIIVLLQNSGVVATVCKTMSLLPEKSGSYLRNHAIRTLTVSSQSMCRITCYLSDKQCLSYNFHQSSGTCEINDSDEFQHPEDLIPSHGHVYRGTKVTK</sequence>
<keyword evidence="3" id="KW-1185">Reference proteome</keyword>
<accession>A0A6P8IU91</accession>
<name>A0A6P8IU91_ACTTE</name>
<dbReference type="RefSeq" id="XP_031569775.1">
    <property type="nucleotide sequence ID" value="XM_031713915.1"/>
</dbReference>
<evidence type="ECO:0000313" key="3">
    <source>
        <dbReference type="Proteomes" id="UP000515163"/>
    </source>
</evidence>